<evidence type="ECO:0000256" key="8">
    <source>
        <dbReference type="ARBA" id="ARBA00022777"/>
    </source>
</evidence>
<dbReference type="FunFam" id="3.30.200.20:FF:000138">
    <property type="entry name" value="Phosphorylase b kinase gamma catalytic chain, liver/testis"/>
    <property type="match status" value="1"/>
</dbReference>
<dbReference type="EC" id="2.7.11.19" evidence="3"/>
<name>A0AAJ7TTB4_PETMA</name>
<evidence type="ECO:0000313" key="16">
    <source>
        <dbReference type="Proteomes" id="UP001318040"/>
    </source>
</evidence>
<evidence type="ECO:0000256" key="1">
    <source>
        <dbReference type="ARBA" id="ARBA00001674"/>
    </source>
</evidence>
<evidence type="ECO:0000256" key="14">
    <source>
        <dbReference type="RuleBase" id="RU000304"/>
    </source>
</evidence>
<dbReference type="InterPro" id="IPR008271">
    <property type="entry name" value="Ser/Thr_kinase_AS"/>
</dbReference>
<keyword evidence="11" id="KW-0119">Carbohydrate metabolism</keyword>
<dbReference type="GO" id="GO:0005977">
    <property type="term" value="P:glycogen metabolic process"/>
    <property type="evidence" value="ECO:0007669"/>
    <property type="project" value="UniProtKB-KW"/>
</dbReference>
<feature type="domain" description="Protein kinase" evidence="15">
    <location>
        <begin position="25"/>
        <end position="292"/>
    </location>
</feature>
<comment type="similarity">
    <text evidence="2">Belongs to the protein kinase superfamily. CAMK Ser/Thr protein kinase family.</text>
</comment>
<keyword evidence="4 14" id="KW-0723">Serine/threonine-protein kinase</keyword>
<organism evidence="16 17">
    <name type="scientific">Petromyzon marinus</name>
    <name type="common">Sea lamprey</name>
    <dbReference type="NCBI Taxonomy" id="7757"/>
    <lineage>
        <taxon>Eukaryota</taxon>
        <taxon>Metazoa</taxon>
        <taxon>Chordata</taxon>
        <taxon>Craniata</taxon>
        <taxon>Vertebrata</taxon>
        <taxon>Cyclostomata</taxon>
        <taxon>Hyperoartia</taxon>
        <taxon>Petromyzontiformes</taxon>
        <taxon>Petromyzontidae</taxon>
        <taxon>Petromyzon</taxon>
    </lineage>
</organism>
<dbReference type="InterPro" id="IPR000719">
    <property type="entry name" value="Prot_kinase_dom"/>
</dbReference>
<dbReference type="PROSITE" id="PS00108">
    <property type="entry name" value="PROTEIN_KINASE_ST"/>
    <property type="match status" value="1"/>
</dbReference>
<keyword evidence="7 13" id="KW-0547">Nucleotide-binding</keyword>
<dbReference type="SMART" id="SM00220">
    <property type="entry name" value="S_TKc"/>
    <property type="match status" value="1"/>
</dbReference>
<dbReference type="FunFam" id="1.10.510.10:FF:000149">
    <property type="entry name" value="phosphorylase b kinase gamma catalytic chain, liver/testis isoform"/>
    <property type="match status" value="1"/>
</dbReference>
<dbReference type="GO" id="GO:0005516">
    <property type="term" value="F:calmodulin binding"/>
    <property type="evidence" value="ECO:0007669"/>
    <property type="project" value="UniProtKB-KW"/>
</dbReference>
<evidence type="ECO:0000256" key="13">
    <source>
        <dbReference type="PROSITE-ProRule" id="PRU10141"/>
    </source>
</evidence>
<keyword evidence="8" id="KW-0418">Kinase</keyword>
<evidence type="ECO:0000256" key="11">
    <source>
        <dbReference type="ARBA" id="ARBA00023277"/>
    </source>
</evidence>
<dbReference type="GO" id="GO:0004689">
    <property type="term" value="F:phosphorylase kinase activity"/>
    <property type="evidence" value="ECO:0007669"/>
    <property type="project" value="UniProtKB-EC"/>
</dbReference>
<evidence type="ECO:0000256" key="12">
    <source>
        <dbReference type="ARBA" id="ARBA00025890"/>
    </source>
</evidence>
<evidence type="ECO:0000256" key="2">
    <source>
        <dbReference type="ARBA" id="ARBA00006692"/>
    </source>
</evidence>
<evidence type="ECO:0000256" key="4">
    <source>
        <dbReference type="ARBA" id="ARBA00022527"/>
    </source>
</evidence>
<comment type="catalytic activity">
    <reaction evidence="1">
        <text>2 ATP + phosphorylase b = 2 ADP + phosphorylase a.</text>
        <dbReference type="EC" id="2.7.11.19"/>
    </reaction>
</comment>
<protein>
    <recommendedName>
        <fullName evidence="3">phosphorylase kinase</fullName>
        <ecNumber evidence="3">2.7.11.19</ecNumber>
    </recommendedName>
</protein>
<dbReference type="Gene3D" id="1.10.510.10">
    <property type="entry name" value="Transferase(Phosphotransferase) domain 1"/>
    <property type="match status" value="1"/>
</dbReference>
<dbReference type="CDD" id="cd14093">
    <property type="entry name" value="STKc_PhKG"/>
    <property type="match status" value="1"/>
</dbReference>
<evidence type="ECO:0000256" key="10">
    <source>
        <dbReference type="ARBA" id="ARBA00022860"/>
    </source>
</evidence>
<keyword evidence="16" id="KW-1185">Reference proteome</keyword>
<evidence type="ECO:0000256" key="7">
    <source>
        <dbReference type="ARBA" id="ARBA00022741"/>
    </source>
</evidence>
<evidence type="ECO:0000259" key="15">
    <source>
        <dbReference type="PROSITE" id="PS50011"/>
    </source>
</evidence>
<dbReference type="RefSeq" id="XP_032823692.1">
    <property type="nucleotide sequence ID" value="XM_032967801.1"/>
</dbReference>
<dbReference type="GO" id="GO:0005964">
    <property type="term" value="C:phosphorylase kinase complex"/>
    <property type="evidence" value="ECO:0007669"/>
    <property type="project" value="InterPro"/>
</dbReference>
<dbReference type="PROSITE" id="PS50011">
    <property type="entry name" value="PROTEIN_KINASE_DOM"/>
    <property type="match status" value="1"/>
</dbReference>
<dbReference type="SUPFAM" id="SSF56112">
    <property type="entry name" value="Protein kinase-like (PK-like)"/>
    <property type="match status" value="1"/>
</dbReference>
<evidence type="ECO:0000256" key="5">
    <source>
        <dbReference type="ARBA" id="ARBA00022600"/>
    </source>
</evidence>
<dbReference type="InterPro" id="IPR011009">
    <property type="entry name" value="Kinase-like_dom_sf"/>
</dbReference>
<gene>
    <name evidence="17" type="primary">LOC116950199</name>
</gene>
<dbReference type="Pfam" id="PF00069">
    <property type="entry name" value="Pkinase"/>
    <property type="match status" value="1"/>
</dbReference>
<feature type="binding site" evidence="13">
    <location>
        <position position="54"/>
    </location>
    <ligand>
        <name>ATP</name>
        <dbReference type="ChEBI" id="CHEBI:30616"/>
    </ligand>
</feature>
<proteinExistence type="inferred from homology"/>
<evidence type="ECO:0000256" key="3">
    <source>
        <dbReference type="ARBA" id="ARBA00012432"/>
    </source>
</evidence>
<dbReference type="PANTHER" id="PTHR24347">
    <property type="entry name" value="SERINE/THREONINE-PROTEIN KINASE"/>
    <property type="match status" value="1"/>
</dbReference>
<dbReference type="InterPro" id="IPR002291">
    <property type="entry name" value="Phosph_kin_gamma"/>
</dbReference>
<dbReference type="GO" id="GO:0005524">
    <property type="term" value="F:ATP binding"/>
    <property type="evidence" value="ECO:0007669"/>
    <property type="project" value="UniProtKB-UniRule"/>
</dbReference>
<dbReference type="KEGG" id="pmrn:116950199"/>
<evidence type="ECO:0000256" key="9">
    <source>
        <dbReference type="ARBA" id="ARBA00022840"/>
    </source>
</evidence>
<dbReference type="Proteomes" id="UP001318040">
    <property type="component" value="Chromosome 38"/>
</dbReference>
<sequence>MTRDLAIPEGDHTEPVAAQDFNDKYEPKEVLGSGVSSVVRRCVHKRTGQDFAVKIIDITPDRLSEEELEDIYSSTVKEVDILKAVSGHPHIITLIDAYESSTFFFLVFDLMKRGELFDYLTEKVALSEKDTRSIMRSIFEVVHFLHAKNIVHRDLKPENILLDDNMNIRLSDFGFSMQLRPGERLRELCGTPGYLSPELLKCSMDESHPGYGKEVDLWACGVIMYTLLAGSPPFWHRKQMTMLRLIMDGKYDFSTPEWEDRSDTVKDLISRLLVVEPEKRFTAEQALAHPFFQQYDVEEVRHFSPYRKFKTIMLTVLASVRMYYHYRRVRPVTTEIVLRDPYALRAVRRLIDGAAFRIYGHWVKKGERQNRAALFENTPKAVLIQMAAAEYDEEEDEEEE</sequence>
<keyword evidence="5" id="KW-0321">Glycogen metabolism</keyword>
<accession>A0AAJ7TTB4</accession>
<dbReference type="PRINTS" id="PR01049">
    <property type="entry name" value="PHOSPHBKNASE"/>
</dbReference>
<reference evidence="17" key="1">
    <citation type="submission" date="2025-08" db="UniProtKB">
        <authorList>
            <consortium name="RefSeq"/>
        </authorList>
    </citation>
    <scope>IDENTIFICATION</scope>
    <source>
        <tissue evidence="17">Sperm</tissue>
    </source>
</reference>
<keyword evidence="9 13" id="KW-0067">ATP-binding</keyword>
<keyword evidence="10" id="KW-0112">Calmodulin-binding</keyword>
<evidence type="ECO:0000256" key="6">
    <source>
        <dbReference type="ARBA" id="ARBA00022679"/>
    </source>
</evidence>
<keyword evidence="6" id="KW-0808">Transferase</keyword>
<dbReference type="AlphaFoldDB" id="A0AAJ7TTB4"/>
<dbReference type="Gene3D" id="3.30.200.20">
    <property type="entry name" value="Phosphorylase Kinase, domain 1"/>
    <property type="match status" value="1"/>
</dbReference>
<evidence type="ECO:0000313" key="17">
    <source>
        <dbReference type="RefSeq" id="XP_032823692.1"/>
    </source>
</evidence>
<comment type="subunit">
    <text evidence="12">Hexadecamer of 4 heterotetramers, each composed of alpha, beta, gamma, and delta subunits. Alpha (PHKA1 or PHKA2) and beta (PHKB) are regulatory subunits, gamma (PHKG1 or PHKG2) is the catalytic subunit, and delta is calmodulin.</text>
</comment>
<dbReference type="PROSITE" id="PS00107">
    <property type="entry name" value="PROTEIN_KINASE_ATP"/>
    <property type="match status" value="1"/>
</dbReference>
<dbReference type="InterPro" id="IPR017441">
    <property type="entry name" value="Protein_kinase_ATP_BS"/>
</dbReference>